<dbReference type="PROSITE" id="PS50011">
    <property type="entry name" value="PROTEIN_KINASE_DOM"/>
    <property type="match status" value="1"/>
</dbReference>
<keyword evidence="8" id="KW-1133">Transmembrane helix</keyword>
<dbReference type="InterPro" id="IPR008271">
    <property type="entry name" value="Ser/Thr_kinase_AS"/>
</dbReference>
<dbReference type="InterPro" id="IPR017441">
    <property type="entry name" value="Protein_kinase_ATP_BS"/>
</dbReference>
<evidence type="ECO:0000256" key="6">
    <source>
        <dbReference type="ARBA" id="ARBA00022840"/>
    </source>
</evidence>
<dbReference type="EC" id="2.7.11.1" evidence="1"/>
<keyword evidence="8" id="KW-0812">Transmembrane</keyword>
<evidence type="ECO:0000256" key="8">
    <source>
        <dbReference type="SAM" id="Phobius"/>
    </source>
</evidence>
<evidence type="ECO:0000256" key="5">
    <source>
        <dbReference type="ARBA" id="ARBA00022777"/>
    </source>
</evidence>
<feature type="binding site" evidence="7">
    <location>
        <position position="40"/>
    </location>
    <ligand>
        <name>ATP</name>
        <dbReference type="ChEBI" id="CHEBI:30616"/>
    </ligand>
</feature>
<dbReference type="Gene3D" id="1.10.510.10">
    <property type="entry name" value="Transferase(Phosphotransferase) domain 1"/>
    <property type="match status" value="1"/>
</dbReference>
<evidence type="ECO:0000256" key="3">
    <source>
        <dbReference type="ARBA" id="ARBA00022679"/>
    </source>
</evidence>
<evidence type="ECO:0000256" key="2">
    <source>
        <dbReference type="ARBA" id="ARBA00022527"/>
    </source>
</evidence>
<keyword evidence="4 7" id="KW-0547">Nucleotide-binding</keyword>
<dbReference type="SUPFAM" id="SSF56112">
    <property type="entry name" value="Protein kinase-like (PK-like)"/>
    <property type="match status" value="1"/>
</dbReference>
<evidence type="ECO:0000256" key="4">
    <source>
        <dbReference type="ARBA" id="ARBA00022741"/>
    </source>
</evidence>
<organism evidence="10 11">
    <name type="scientific">Pseudonocardia hydrocarbonoxydans</name>
    <dbReference type="NCBI Taxonomy" id="76726"/>
    <lineage>
        <taxon>Bacteria</taxon>
        <taxon>Bacillati</taxon>
        <taxon>Actinomycetota</taxon>
        <taxon>Actinomycetes</taxon>
        <taxon>Pseudonocardiales</taxon>
        <taxon>Pseudonocardiaceae</taxon>
        <taxon>Pseudonocardia</taxon>
    </lineage>
</organism>
<gene>
    <name evidence="10" type="ORF">PHY01_27180</name>
</gene>
<protein>
    <recommendedName>
        <fullName evidence="1">non-specific serine/threonine protein kinase</fullName>
        <ecNumber evidence="1">2.7.11.1</ecNumber>
    </recommendedName>
</protein>
<accession>A0A4Y3WNP8</accession>
<dbReference type="EMBL" id="BJNG01000018">
    <property type="protein sequence ID" value="GEC20435.1"/>
    <property type="molecule type" value="Genomic_DNA"/>
</dbReference>
<keyword evidence="8" id="KW-0472">Membrane</keyword>
<comment type="caution">
    <text evidence="10">The sequence shown here is derived from an EMBL/GenBank/DDBJ whole genome shotgun (WGS) entry which is preliminary data.</text>
</comment>
<dbReference type="GO" id="GO:0005524">
    <property type="term" value="F:ATP binding"/>
    <property type="evidence" value="ECO:0007669"/>
    <property type="project" value="UniProtKB-UniRule"/>
</dbReference>
<evidence type="ECO:0000313" key="10">
    <source>
        <dbReference type="EMBL" id="GEC20435.1"/>
    </source>
</evidence>
<dbReference type="PANTHER" id="PTHR43289:SF6">
    <property type="entry name" value="SERINE_THREONINE-PROTEIN KINASE NEKL-3"/>
    <property type="match status" value="1"/>
</dbReference>
<dbReference type="RefSeq" id="WP_246085878.1">
    <property type="nucleotide sequence ID" value="NZ_BAAARZ010000023.1"/>
</dbReference>
<dbReference type="PROSITE" id="PS00107">
    <property type="entry name" value="PROTEIN_KINASE_ATP"/>
    <property type="match status" value="1"/>
</dbReference>
<evidence type="ECO:0000256" key="7">
    <source>
        <dbReference type="PROSITE-ProRule" id="PRU10141"/>
    </source>
</evidence>
<feature type="transmembrane region" description="Helical" evidence="8">
    <location>
        <begin position="296"/>
        <end position="322"/>
    </location>
</feature>
<dbReference type="InterPro" id="IPR011009">
    <property type="entry name" value="Kinase-like_dom_sf"/>
</dbReference>
<keyword evidence="5 10" id="KW-0418">Kinase</keyword>
<dbReference type="PROSITE" id="PS00108">
    <property type="entry name" value="PROTEIN_KINASE_ST"/>
    <property type="match status" value="1"/>
</dbReference>
<evidence type="ECO:0000259" key="9">
    <source>
        <dbReference type="PROSITE" id="PS50011"/>
    </source>
</evidence>
<keyword evidence="3" id="KW-0808">Transferase</keyword>
<dbReference type="GO" id="GO:0004674">
    <property type="term" value="F:protein serine/threonine kinase activity"/>
    <property type="evidence" value="ECO:0007669"/>
    <property type="project" value="UniProtKB-KW"/>
</dbReference>
<dbReference type="SMART" id="SM00220">
    <property type="entry name" value="S_TKc"/>
    <property type="match status" value="1"/>
</dbReference>
<evidence type="ECO:0000256" key="1">
    <source>
        <dbReference type="ARBA" id="ARBA00012513"/>
    </source>
</evidence>
<dbReference type="AlphaFoldDB" id="A0A4Y3WNP8"/>
<reference evidence="10 11" key="1">
    <citation type="submission" date="2019-06" db="EMBL/GenBank/DDBJ databases">
        <title>Whole genome shotgun sequence of Pseudonocardia hydrocarbonoxydans NBRC 14498.</title>
        <authorList>
            <person name="Hosoyama A."/>
            <person name="Uohara A."/>
            <person name="Ohji S."/>
            <person name="Ichikawa N."/>
        </authorList>
    </citation>
    <scope>NUCLEOTIDE SEQUENCE [LARGE SCALE GENOMIC DNA]</scope>
    <source>
        <strain evidence="10 11">NBRC 14498</strain>
    </source>
</reference>
<keyword evidence="6 7" id="KW-0067">ATP-binding</keyword>
<dbReference type="Pfam" id="PF00069">
    <property type="entry name" value="Pkinase"/>
    <property type="match status" value="1"/>
</dbReference>
<dbReference type="InterPro" id="IPR000719">
    <property type="entry name" value="Prot_kinase_dom"/>
</dbReference>
<dbReference type="Proteomes" id="UP000320338">
    <property type="component" value="Unassembled WGS sequence"/>
</dbReference>
<feature type="domain" description="Protein kinase" evidence="9">
    <location>
        <begin position="11"/>
        <end position="265"/>
    </location>
</feature>
<proteinExistence type="predicted"/>
<dbReference type="CDD" id="cd14014">
    <property type="entry name" value="STKc_PknB_like"/>
    <property type="match status" value="1"/>
</dbReference>
<sequence>MIPTRVIGGRYVVLAELGRGGMGIVWRAEDRVMGRHVAVKELHLPAGLPERERLLFRERLLREARTAGRLNDPGIVTVYDVLTDDGVDHIVMELIEARTLAQVVAASGPLDEGQATEIGRRMLAALRVAHDGGVVHRDVKPGNVMLGAGGRVKLTDFGIAQAVDDPRLTTTGSLIGSPGFMSPERLDGGPATPAADLWALGATLYHAVQGHGPFDRETTAATISAVLHTDPPPVRTRGPLGPVITGLLQRSPQARLTATQAEALLASGGGPPSEGPTAPVTGQLAAPPAAARPWRWIAAALVAGLLVGVVGGLLGGVALAAAGRPDVRVLTYGQGGDVPLFDVASEYCLAVAPEPGVQVLSSATEQCDAPHAAEVFDVVDTFGSRQALDLPPGLPDFARAACALTFGSGVVAGPDTDRLAVTALVPSEAEFTRNTATSGTPSYGQRQVFCVLAPADGGQLTGTRLAEEG</sequence>
<keyword evidence="2 10" id="KW-0723">Serine/threonine-protein kinase</keyword>
<name>A0A4Y3WNP8_9PSEU</name>
<dbReference type="PANTHER" id="PTHR43289">
    <property type="entry name" value="MITOGEN-ACTIVATED PROTEIN KINASE KINASE KINASE 20-RELATED"/>
    <property type="match status" value="1"/>
</dbReference>
<keyword evidence="11" id="KW-1185">Reference proteome</keyword>
<evidence type="ECO:0000313" key="11">
    <source>
        <dbReference type="Proteomes" id="UP000320338"/>
    </source>
</evidence>
<dbReference type="Gene3D" id="3.30.200.20">
    <property type="entry name" value="Phosphorylase Kinase, domain 1"/>
    <property type="match status" value="1"/>
</dbReference>